<comment type="caution">
    <text evidence="3">The sequence shown here is derived from an EMBL/GenBank/DDBJ whole genome shotgun (WGS) entry which is preliminary data.</text>
</comment>
<evidence type="ECO:0000256" key="2">
    <source>
        <dbReference type="SAM" id="Phobius"/>
    </source>
</evidence>
<keyword evidence="2" id="KW-0472">Membrane</keyword>
<dbReference type="RefSeq" id="WP_377357784.1">
    <property type="nucleotide sequence ID" value="NZ_JBHTCM010000008.1"/>
</dbReference>
<keyword evidence="4" id="KW-1185">Reference proteome</keyword>
<organism evidence="3 4">
    <name type="scientific">Rhodocista pekingensis</name>
    <dbReference type="NCBI Taxonomy" id="201185"/>
    <lineage>
        <taxon>Bacteria</taxon>
        <taxon>Pseudomonadati</taxon>
        <taxon>Pseudomonadota</taxon>
        <taxon>Alphaproteobacteria</taxon>
        <taxon>Rhodospirillales</taxon>
        <taxon>Azospirillaceae</taxon>
        <taxon>Rhodocista</taxon>
    </lineage>
</organism>
<protein>
    <recommendedName>
        <fullName evidence="5">DUF3618 domain-containing protein</fullName>
    </recommendedName>
</protein>
<dbReference type="EMBL" id="JBHTCM010000008">
    <property type="protein sequence ID" value="MFC7332989.1"/>
    <property type="molecule type" value="Genomic_DNA"/>
</dbReference>
<feature type="transmembrane region" description="Helical" evidence="2">
    <location>
        <begin position="61"/>
        <end position="78"/>
    </location>
</feature>
<sequence length="79" mass="8289">MAENDGRLREIAARLERIETRLNRLDGPAPAPEPDPGPSASLDNLIGAGTRVLDWAMANPILGALAGIALLVLLSHILG</sequence>
<reference evidence="4" key="1">
    <citation type="journal article" date="2019" name="Int. J. Syst. Evol. Microbiol.">
        <title>The Global Catalogue of Microorganisms (GCM) 10K type strain sequencing project: providing services to taxonomists for standard genome sequencing and annotation.</title>
        <authorList>
            <consortium name="The Broad Institute Genomics Platform"/>
            <consortium name="The Broad Institute Genome Sequencing Center for Infectious Disease"/>
            <person name="Wu L."/>
            <person name="Ma J."/>
        </authorList>
    </citation>
    <scope>NUCLEOTIDE SEQUENCE [LARGE SCALE GENOMIC DNA]</scope>
    <source>
        <strain evidence="4">CGMCC 1.16275</strain>
    </source>
</reference>
<proteinExistence type="predicted"/>
<evidence type="ECO:0008006" key="5">
    <source>
        <dbReference type="Google" id="ProtNLM"/>
    </source>
</evidence>
<name>A0ABW2KVE6_9PROT</name>
<evidence type="ECO:0000313" key="3">
    <source>
        <dbReference type="EMBL" id="MFC7332989.1"/>
    </source>
</evidence>
<evidence type="ECO:0000313" key="4">
    <source>
        <dbReference type="Proteomes" id="UP001596456"/>
    </source>
</evidence>
<accession>A0ABW2KVE6</accession>
<gene>
    <name evidence="3" type="ORF">ACFQPS_07415</name>
</gene>
<evidence type="ECO:0000256" key="1">
    <source>
        <dbReference type="SAM" id="MobiDB-lite"/>
    </source>
</evidence>
<feature type="region of interest" description="Disordered" evidence="1">
    <location>
        <begin position="22"/>
        <end position="41"/>
    </location>
</feature>
<keyword evidence="2" id="KW-1133">Transmembrane helix</keyword>
<keyword evidence="2" id="KW-0812">Transmembrane</keyword>
<dbReference type="Proteomes" id="UP001596456">
    <property type="component" value="Unassembled WGS sequence"/>
</dbReference>